<dbReference type="InterPro" id="IPR008271">
    <property type="entry name" value="Ser/Thr_kinase_AS"/>
</dbReference>
<feature type="signal peptide" evidence="21">
    <location>
        <begin position="1"/>
        <end position="26"/>
    </location>
</feature>
<dbReference type="Pfam" id="PF00069">
    <property type="entry name" value="Pkinase"/>
    <property type="match status" value="1"/>
</dbReference>
<dbReference type="PANTHER" id="PTHR27005">
    <property type="entry name" value="WALL-ASSOCIATED RECEPTOR KINASE-LIKE 21"/>
    <property type="match status" value="1"/>
</dbReference>
<evidence type="ECO:0000313" key="25">
    <source>
        <dbReference type="Proteomes" id="UP000030687"/>
    </source>
</evidence>
<dbReference type="AlphaFoldDB" id="V4S311"/>
<dbReference type="InterPro" id="IPR001881">
    <property type="entry name" value="EGF-like_Ca-bd_dom"/>
</dbReference>
<keyword evidence="8" id="KW-0677">Repeat</keyword>
<keyword evidence="11 19" id="KW-0067">ATP-binding</keyword>
<dbReference type="InterPro" id="IPR000742">
    <property type="entry name" value="EGF"/>
</dbReference>
<evidence type="ECO:0000256" key="8">
    <source>
        <dbReference type="ARBA" id="ARBA00022737"/>
    </source>
</evidence>
<sequence>MPFRYTTKLVVLLLVLLRASAAAAHAQPEPGCPSRCGDVEIPYPFGTRPGCFLNKYFVITCNETHYNPPKPFLGDSNVEVVNITTNGRMNVMHFNARDCYDRKGNSEVGNGAILSLSKFITVSNTENKFVVIGCDSSGFVSGYLVGGKTYSSGCSSACKSFDDVTNGSCTGIGCCQIEIPRGLRELDVKARSFNNHKYVSSFNPCTYASVVDQSRFNFSSNYLVREGTPRMFPIVLDWEIITDKTCEEEKLCGQNASCDKPEDNNNTSSGYHCKCNEGYKGNPYLSDGCQDVNECEDPSLNNCTRTHICDNIPGSYTCRCRKGFHGDGTKDGRGCIPNQNTALKVALGVGISFVFATMIISWLHFLWKRRRYMKLKEKFFEQNGGRILQRELSKLQGQSSEKAKIFTEEEIKRVTNNYANVIGRGGSGDVYKGFLPDRTPVAVKKSNIVDHKKNDEFINELVVVSQINNRNVVRLLGCCLETQVPLLVYEFVGNGTLFEHIHEKDKGKATNNLSWEVRLKIAAETAGALSYLHSETNVPIIHRDVKSANILLDEKYTAKIFDFGASKLVPIDEIIKNTILKGTSGYLDPESCQTSKLTDKSDVYSFGVVLAELLTGEKALMSDGQEERSLAMHFLSSLEQNRLLEILDGRIVNDGNKQQLKEVARLTARCLSVRGKERPTMREVALELKEVFLAGTISSEFDNASRASGDHQAVDE</sequence>
<keyword evidence="14" id="KW-1015">Disulfide bond</keyword>
<dbReference type="Gene3D" id="3.30.200.20">
    <property type="entry name" value="Phosphorylase Kinase, domain 1"/>
    <property type="match status" value="1"/>
</dbReference>
<dbReference type="FunCoup" id="V4S311">
    <property type="interactions" value="250"/>
</dbReference>
<evidence type="ECO:0000256" key="2">
    <source>
        <dbReference type="ARBA" id="ARBA00022527"/>
    </source>
</evidence>
<dbReference type="SUPFAM" id="SSF56112">
    <property type="entry name" value="Protein kinase-like (PK-like)"/>
    <property type="match status" value="1"/>
</dbReference>
<dbReference type="GO" id="GO:0005509">
    <property type="term" value="F:calcium ion binding"/>
    <property type="evidence" value="ECO:0007669"/>
    <property type="project" value="InterPro"/>
</dbReference>
<keyword evidence="10" id="KW-0418">Kinase</keyword>
<keyword evidence="7 21" id="KW-0732">Signal</keyword>
<dbReference type="STRING" id="85681.V4S311"/>
<dbReference type="InParanoid" id="V4S311"/>
<evidence type="ECO:0000256" key="1">
    <source>
        <dbReference type="ARBA" id="ARBA00004479"/>
    </source>
</evidence>
<evidence type="ECO:0000256" key="21">
    <source>
        <dbReference type="SAM" id="SignalP"/>
    </source>
</evidence>
<evidence type="ECO:0000256" key="17">
    <source>
        <dbReference type="ARBA" id="ARBA00047951"/>
    </source>
</evidence>
<evidence type="ECO:0000259" key="22">
    <source>
        <dbReference type="PROSITE" id="PS50011"/>
    </source>
</evidence>
<dbReference type="FunFam" id="3.30.200.20:FF:000337">
    <property type="entry name" value="Wall-associated receptor kinase 3"/>
    <property type="match status" value="1"/>
</dbReference>
<dbReference type="Pfam" id="PF07645">
    <property type="entry name" value="EGF_CA"/>
    <property type="match status" value="1"/>
</dbReference>
<evidence type="ECO:0000256" key="13">
    <source>
        <dbReference type="ARBA" id="ARBA00023136"/>
    </source>
</evidence>
<comment type="subcellular location">
    <subcellularLocation>
        <location evidence="1">Membrane</location>
        <topology evidence="1">Single-pass type I membrane protein</topology>
    </subcellularLocation>
</comment>
<feature type="transmembrane region" description="Helical" evidence="20">
    <location>
        <begin position="345"/>
        <end position="367"/>
    </location>
</feature>
<evidence type="ECO:0000256" key="7">
    <source>
        <dbReference type="ARBA" id="ARBA00022729"/>
    </source>
</evidence>
<dbReference type="InterPro" id="IPR045274">
    <property type="entry name" value="WAK-like"/>
</dbReference>
<keyword evidence="15" id="KW-0325">Glycoprotein</keyword>
<evidence type="ECO:0000256" key="10">
    <source>
        <dbReference type="ARBA" id="ARBA00022777"/>
    </source>
</evidence>
<evidence type="ECO:0000256" key="15">
    <source>
        <dbReference type="ARBA" id="ARBA00023180"/>
    </source>
</evidence>
<dbReference type="PROSITE" id="PS01187">
    <property type="entry name" value="EGF_CA"/>
    <property type="match status" value="1"/>
</dbReference>
<dbReference type="PROSITE" id="PS00108">
    <property type="entry name" value="PROTEIN_KINASE_ST"/>
    <property type="match status" value="1"/>
</dbReference>
<dbReference type="InterPro" id="IPR017441">
    <property type="entry name" value="Protein_kinase_ATP_BS"/>
</dbReference>
<evidence type="ECO:0000256" key="4">
    <source>
        <dbReference type="ARBA" id="ARBA00022553"/>
    </source>
</evidence>
<dbReference type="Gramene" id="ESR34672">
    <property type="protein sequence ID" value="ESR34672"/>
    <property type="gene ID" value="CICLE_v10004442mg"/>
</dbReference>
<dbReference type="FunFam" id="1.10.510.10:FF:000084">
    <property type="entry name" value="Wall-associated receptor kinase 2"/>
    <property type="match status" value="1"/>
</dbReference>
<comment type="catalytic activity">
    <reaction evidence="16">
        <text>L-seryl-[protein] + ATP = O-phospho-L-seryl-[protein] + ADP + H(+)</text>
        <dbReference type="Rhea" id="RHEA:17989"/>
        <dbReference type="Rhea" id="RHEA-COMP:9863"/>
        <dbReference type="Rhea" id="RHEA-COMP:11604"/>
        <dbReference type="ChEBI" id="CHEBI:15378"/>
        <dbReference type="ChEBI" id="CHEBI:29999"/>
        <dbReference type="ChEBI" id="CHEBI:30616"/>
        <dbReference type="ChEBI" id="CHEBI:83421"/>
        <dbReference type="ChEBI" id="CHEBI:456216"/>
    </reaction>
</comment>
<dbReference type="SMART" id="SM00220">
    <property type="entry name" value="S_TKc"/>
    <property type="match status" value="1"/>
</dbReference>
<dbReference type="eggNOG" id="ENOG502QQPF">
    <property type="taxonomic scope" value="Eukaryota"/>
</dbReference>
<dbReference type="Gene3D" id="2.90.20.10">
    <property type="entry name" value="Plasmodium vivax P25 domain"/>
    <property type="match status" value="1"/>
</dbReference>
<evidence type="ECO:0000313" key="24">
    <source>
        <dbReference type="EMBL" id="ESR34672.1"/>
    </source>
</evidence>
<evidence type="ECO:0000256" key="6">
    <source>
        <dbReference type="ARBA" id="ARBA00022692"/>
    </source>
</evidence>
<feature type="chain" id="PRO_5004727247" description="Protein kinase domain-containing protein" evidence="21">
    <location>
        <begin position="27"/>
        <end position="716"/>
    </location>
</feature>
<dbReference type="InterPro" id="IPR018097">
    <property type="entry name" value="EGF_Ca-bd_CS"/>
</dbReference>
<dbReference type="GO" id="GO:0030247">
    <property type="term" value="F:polysaccharide binding"/>
    <property type="evidence" value="ECO:0007669"/>
    <property type="project" value="InterPro"/>
</dbReference>
<dbReference type="SMART" id="SM00181">
    <property type="entry name" value="EGF"/>
    <property type="match status" value="2"/>
</dbReference>
<keyword evidence="13 20" id="KW-0472">Membrane</keyword>
<feature type="domain" description="EGF-like" evidence="23">
    <location>
        <begin position="291"/>
        <end position="330"/>
    </location>
</feature>
<dbReference type="KEGG" id="cic:CICLE_v10004442mg"/>
<keyword evidence="9 19" id="KW-0547">Nucleotide-binding</keyword>
<evidence type="ECO:0000256" key="12">
    <source>
        <dbReference type="ARBA" id="ARBA00022989"/>
    </source>
</evidence>
<dbReference type="GO" id="GO:0007166">
    <property type="term" value="P:cell surface receptor signaling pathway"/>
    <property type="evidence" value="ECO:0007669"/>
    <property type="project" value="InterPro"/>
</dbReference>
<keyword evidence="4" id="KW-0597">Phosphoprotein</keyword>
<dbReference type="PROSITE" id="PS00010">
    <property type="entry name" value="ASX_HYDROXYL"/>
    <property type="match status" value="1"/>
</dbReference>
<dbReference type="OMA" id="VDLYNPR"/>
<evidence type="ECO:0008006" key="26">
    <source>
        <dbReference type="Google" id="ProtNLM"/>
    </source>
</evidence>
<keyword evidence="5" id="KW-0808">Transferase</keyword>
<dbReference type="SUPFAM" id="SSF57196">
    <property type="entry name" value="EGF/Laminin"/>
    <property type="match status" value="1"/>
</dbReference>
<evidence type="ECO:0000256" key="16">
    <source>
        <dbReference type="ARBA" id="ARBA00047558"/>
    </source>
</evidence>
<dbReference type="InterPro" id="IPR011009">
    <property type="entry name" value="Kinase-like_dom_sf"/>
</dbReference>
<evidence type="ECO:0000256" key="20">
    <source>
        <dbReference type="SAM" id="Phobius"/>
    </source>
</evidence>
<dbReference type="Proteomes" id="UP000030687">
    <property type="component" value="Unassembled WGS sequence"/>
</dbReference>
<dbReference type="SMART" id="SM00179">
    <property type="entry name" value="EGF_CA"/>
    <property type="match status" value="1"/>
</dbReference>
<feature type="binding site" evidence="19">
    <location>
        <position position="445"/>
    </location>
    <ligand>
        <name>ATP</name>
        <dbReference type="ChEBI" id="CHEBI:30616"/>
    </ligand>
</feature>
<evidence type="ECO:0000256" key="5">
    <source>
        <dbReference type="ARBA" id="ARBA00022679"/>
    </source>
</evidence>
<evidence type="ECO:0000256" key="9">
    <source>
        <dbReference type="ARBA" id="ARBA00022741"/>
    </source>
</evidence>
<dbReference type="Gene3D" id="1.10.510.10">
    <property type="entry name" value="Transferase(Phosphotransferase) domain 1"/>
    <property type="match status" value="1"/>
</dbReference>
<dbReference type="InterPro" id="IPR000152">
    <property type="entry name" value="EGF-type_Asp/Asn_hydroxyl_site"/>
</dbReference>
<keyword evidence="25" id="KW-1185">Reference proteome</keyword>
<protein>
    <recommendedName>
        <fullName evidence="26">Protein kinase domain-containing protein</fullName>
    </recommendedName>
</protein>
<evidence type="ECO:0000256" key="19">
    <source>
        <dbReference type="PROSITE-ProRule" id="PRU10141"/>
    </source>
</evidence>
<evidence type="ECO:0000256" key="14">
    <source>
        <dbReference type="ARBA" id="ARBA00023157"/>
    </source>
</evidence>
<reference evidence="24 25" key="1">
    <citation type="submission" date="2013-10" db="EMBL/GenBank/DDBJ databases">
        <authorList>
            <consortium name="International Citrus Genome Consortium"/>
            <person name="Jenkins J."/>
            <person name="Schmutz J."/>
            <person name="Prochnik S."/>
            <person name="Rokhsar D."/>
            <person name="Gmitter F."/>
            <person name="Ollitrault P."/>
            <person name="Machado M."/>
            <person name="Talon M."/>
            <person name="Wincker P."/>
            <person name="Jaillon O."/>
            <person name="Morgante M."/>
        </authorList>
    </citation>
    <scope>NUCLEOTIDE SEQUENCE</scope>
    <source>
        <strain evidence="25">cv. Clemenules</strain>
    </source>
</reference>
<gene>
    <name evidence="24" type="ORF">CICLE_v10004442mg</name>
</gene>
<dbReference type="GO" id="GO:0004674">
    <property type="term" value="F:protein serine/threonine kinase activity"/>
    <property type="evidence" value="ECO:0007669"/>
    <property type="project" value="UniProtKB-KW"/>
</dbReference>
<dbReference type="GO" id="GO:0005524">
    <property type="term" value="F:ATP binding"/>
    <property type="evidence" value="ECO:0007669"/>
    <property type="project" value="UniProtKB-UniRule"/>
</dbReference>
<comment type="catalytic activity">
    <reaction evidence="17">
        <text>L-threonyl-[protein] + ATP = O-phospho-L-threonyl-[protein] + ADP + H(+)</text>
        <dbReference type="Rhea" id="RHEA:46608"/>
        <dbReference type="Rhea" id="RHEA-COMP:11060"/>
        <dbReference type="Rhea" id="RHEA-COMP:11605"/>
        <dbReference type="ChEBI" id="CHEBI:15378"/>
        <dbReference type="ChEBI" id="CHEBI:30013"/>
        <dbReference type="ChEBI" id="CHEBI:30616"/>
        <dbReference type="ChEBI" id="CHEBI:61977"/>
        <dbReference type="ChEBI" id="CHEBI:456216"/>
    </reaction>
</comment>
<dbReference type="PROSITE" id="PS50011">
    <property type="entry name" value="PROTEIN_KINASE_DOM"/>
    <property type="match status" value="1"/>
</dbReference>
<dbReference type="FunFam" id="2.10.25.10:FF:000038">
    <property type="entry name" value="Fibrillin 2"/>
    <property type="match status" value="1"/>
</dbReference>
<dbReference type="InterPro" id="IPR025287">
    <property type="entry name" value="WAK_GUB"/>
</dbReference>
<organism evidence="24 25">
    <name type="scientific">Citrus clementina</name>
    <name type="common">Clementine</name>
    <name type="synonym">Citrus deliciosa x Citrus sinensis</name>
    <dbReference type="NCBI Taxonomy" id="85681"/>
    <lineage>
        <taxon>Eukaryota</taxon>
        <taxon>Viridiplantae</taxon>
        <taxon>Streptophyta</taxon>
        <taxon>Embryophyta</taxon>
        <taxon>Tracheophyta</taxon>
        <taxon>Spermatophyta</taxon>
        <taxon>Magnoliopsida</taxon>
        <taxon>eudicotyledons</taxon>
        <taxon>Gunneridae</taxon>
        <taxon>Pentapetalae</taxon>
        <taxon>rosids</taxon>
        <taxon>malvids</taxon>
        <taxon>Sapindales</taxon>
        <taxon>Rutaceae</taxon>
        <taxon>Aurantioideae</taxon>
        <taxon>Citrus</taxon>
    </lineage>
</organism>
<keyword evidence="2" id="KW-0723">Serine/threonine-protein kinase</keyword>
<evidence type="ECO:0000256" key="18">
    <source>
        <dbReference type="PROSITE-ProRule" id="PRU00076"/>
    </source>
</evidence>
<dbReference type="EMBL" id="KI537036">
    <property type="protein sequence ID" value="ESR34672.1"/>
    <property type="molecule type" value="Genomic_DNA"/>
</dbReference>
<feature type="domain" description="Protein kinase" evidence="22">
    <location>
        <begin position="416"/>
        <end position="693"/>
    </location>
</feature>
<keyword evidence="6 20" id="KW-0812">Transmembrane</keyword>
<dbReference type="Pfam" id="PF13947">
    <property type="entry name" value="GUB_WAK_bind"/>
    <property type="match status" value="1"/>
</dbReference>
<evidence type="ECO:0000259" key="23">
    <source>
        <dbReference type="PROSITE" id="PS50026"/>
    </source>
</evidence>
<comment type="caution">
    <text evidence="18">Lacks conserved residue(s) required for the propagation of feature annotation.</text>
</comment>
<dbReference type="InterPro" id="IPR000719">
    <property type="entry name" value="Prot_kinase_dom"/>
</dbReference>
<dbReference type="CDD" id="cd00054">
    <property type="entry name" value="EGF_CA"/>
    <property type="match status" value="1"/>
</dbReference>
<dbReference type="CDD" id="cd14066">
    <property type="entry name" value="STKc_IRAK"/>
    <property type="match status" value="1"/>
</dbReference>
<dbReference type="PROSITE" id="PS00107">
    <property type="entry name" value="PROTEIN_KINASE_ATP"/>
    <property type="match status" value="1"/>
</dbReference>
<accession>V4S311</accession>
<dbReference type="GO" id="GO:0005886">
    <property type="term" value="C:plasma membrane"/>
    <property type="evidence" value="ECO:0007669"/>
    <property type="project" value="TreeGrafter"/>
</dbReference>
<keyword evidence="3 18" id="KW-0245">EGF-like domain</keyword>
<name>V4S311_CITCL</name>
<dbReference type="PANTHER" id="PTHR27005:SF168">
    <property type="entry name" value="WALL-ASSOCIATED RECEPTOR KINASE 17"/>
    <property type="match status" value="1"/>
</dbReference>
<keyword evidence="12 20" id="KW-1133">Transmembrane helix</keyword>
<dbReference type="PROSITE" id="PS50026">
    <property type="entry name" value="EGF_3"/>
    <property type="match status" value="1"/>
</dbReference>
<proteinExistence type="predicted"/>
<evidence type="ECO:0000256" key="11">
    <source>
        <dbReference type="ARBA" id="ARBA00022840"/>
    </source>
</evidence>
<evidence type="ECO:0000256" key="3">
    <source>
        <dbReference type="ARBA" id="ARBA00022536"/>
    </source>
</evidence>
<dbReference type="InterPro" id="IPR049883">
    <property type="entry name" value="NOTCH1_EGF-like"/>
</dbReference>